<gene>
    <name evidence="2" type="primary">20200420</name>
    <name evidence="1" type="ORF">HELRODRAFT_164181</name>
</gene>
<dbReference type="AlphaFoldDB" id="T1EV20"/>
<dbReference type="EnsemblMetazoa" id="HelroT164181">
    <property type="protein sequence ID" value="HelroP164181"/>
    <property type="gene ID" value="HelroG164181"/>
</dbReference>
<reference evidence="2" key="3">
    <citation type="submission" date="2015-06" db="UniProtKB">
        <authorList>
            <consortium name="EnsemblMetazoa"/>
        </authorList>
    </citation>
    <scope>IDENTIFICATION</scope>
</reference>
<sequence>MFVKVGITLGVGRSHKVIKKLKYIYSKIKTIADSEGEVDGQKVDEVGDQEVGEVGGQVVDKIGGQGVDKVGGQEVDKMVGNVGGQVGNQVVDEVGSHIVGEAGVQEVNEVGGQMVDIVDSLMVSKVGGQVVDVIINVTVNGETYHSSNGLHSGHINSDTKKKIRDLTNTNKTPKAIYRSLLKETPPEEIESGKLSSSFATYF</sequence>
<evidence type="ECO:0000313" key="1">
    <source>
        <dbReference type="EMBL" id="ESN94352.1"/>
    </source>
</evidence>
<dbReference type="KEGG" id="hro:HELRODRAFT_164181"/>
<accession>T1EV20</accession>
<dbReference type="EMBL" id="AMQM01001570">
    <property type="status" value="NOT_ANNOTATED_CDS"/>
    <property type="molecule type" value="Genomic_DNA"/>
</dbReference>
<dbReference type="Proteomes" id="UP000015101">
    <property type="component" value="Unassembled WGS sequence"/>
</dbReference>
<dbReference type="CTD" id="20200420"/>
<dbReference type="EMBL" id="KB097571">
    <property type="protein sequence ID" value="ESN94352.1"/>
    <property type="molecule type" value="Genomic_DNA"/>
</dbReference>
<organism evidence="2 3">
    <name type="scientific">Helobdella robusta</name>
    <name type="common">Californian leech</name>
    <dbReference type="NCBI Taxonomy" id="6412"/>
    <lineage>
        <taxon>Eukaryota</taxon>
        <taxon>Metazoa</taxon>
        <taxon>Spiralia</taxon>
        <taxon>Lophotrochozoa</taxon>
        <taxon>Annelida</taxon>
        <taxon>Clitellata</taxon>
        <taxon>Hirudinea</taxon>
        <taxon>Rhynchobdellida</taxon>
        <taxon>Glossiphoniidae</taxon>
        <taxon>Helobdella</taxon>
    </lineage>
</organism>
<dbReference type="InParanoid" id="T1EV20"/>
<dbReference type="RefSeq" id="XP_009027435.1">
    <property type="nucleotide sequence ID" value="XM_009029187.1"/>
</dbReference>
<evidence type="ECO:0000313" key="2">
    <source>
        <dbReference type="EnsemblMetazoa" id="HelroP164181"/>
    </source>
</evidence>
<dbReference type="GeneID" id="20200420"/>
<evidence type="ECO:0000313" key="3">
    <source>
        <dbReference type="Proteomes" id="UP000015101"/>
    </source>
</evidence>
<dbReference type="HOGENOM" id="CLU_1355982_0_0_1"/>
<proteinExistence type="predicted"/>
<name>T1EV20_HELRO</name>
<protein>
    <submittedName>
        <fullName evidence="1 2">Uncharacterized protein</fullName>
    </submittedName>
</protein>
<reference evidence="3" key="1">
    <citation type="submission" date="2012-12" db="EMBL/GenBank/DDBJ databases">
        <authorList>
            <person name="Hellsten U."/>
            <person name="Grimwood J."/>
            <person name="Chapman J.A."/>
            <person name="Shapiro H."/>
            <person name="Aerts A."/>
            <person name="Otillar R.P."/>
            <person name="Terry A.Y."/>
            <person name="Boore J.L."/>
            <person name="Simakov O."/>
            <person name="Marletaz F."/>
            <person name="Cho S.-J."/>
            <person name="Edsinger-Gonzales E."/>
            <person name="Havlak P."/>
            <person name="Kuo D.-H."/>
            <person name="Larsson T."/>
            <person name="Lv J."/>
            <person name="Arendt D."/>
            <person name="Savage R."/>
            <person name="Osoegawa K."/>
            <person name="de Jong P."/>
            <person name="Lindberg D.R."/>
            <person name="Seaver E.C."/>
            <person name="Weisblat D.A."/>
            <person name="Putnam N.H."/>
            <person name="Grigoriev I.V."/>
            <person name="Rokhsar D.S."/>
        </authorList>
    </citation>
    <scope>NUCLEOTIDE SEQUENCE</scope>
</reference>
<keyword evidence="3" id="KW-1185">Reference proteome</keyword>
<reference evidence="1 3" key="2">
    <citation type="journal article" date="2013" name="Nature">
        <title>Insights into bilaterian evolution from three spiralian genomes.</title>
        <authorList>
            <person name="Simakov O."/>
            <person name="Marletaz F."/>
            <person name="Cho S.J."/>
            <person name="Edsinger-Gonzales E."/>
            <person name="Havlak P."/>
            <person name="Hellsten U."/>
            <person name="Kuo D.H."/>
            <person name="Larsson T."/>
            <person name="Lv J."/>
            <person name="Arendt D."/>
            <person name="Savage R."/>
            <person name="Osoegawa K."/>
            <person name="de Jong P."/>
            <person name="Grimwood J."/>
            <person name="Chapman J.A."/>
            <person name="Shapiro H."/>
            <person name="Aerts A."/>
            <person name="Otillar R.P."/>
            <person name="Terry A.Y."/>
            <person name="Boore J.L."/>
            <person name="Grigoriev I.V."/>
            <person name="Lindberg D.R."/>
            <person name="Seaver E.C."/>
            <person name="Weisblat D.A."/>
            <person name="Putnam N.H."/>
            <person name="Rokhsar D.S."/>
        </authorList>
    </citation>
    <scope>NUCLEOTIDE SEQUENCE</scope>
</reference>